<protein>
    <recommendedName>
        <fullName evidence="1">F-box domain-containing protein</fullName>
    </recommendedName>
</protein>
<reference evidence="2" key="2">
    <citation type="submission" date="2023-02" db="EMBL/GenBank/DDBJ databases">
        <authorList>
            <consortium name="DOE Joint Genome Institute"/>
            <person name="Mondo S.J."/>
            <person name="Chang Y."/>
            <person name="Wang Y."/>
            <person name="Ahrendt S."/>
            <person name="Andreopoulos W."/>
            <person name="Barry K."/>
            <person name="Beard J."/>
            <person name="Benny G.L."/>
            <person name="Blankenship S."/>
            <person name="Bonito G."/>
            <person name="Cuomo C."/>
            <person name="Desiro A."/>
            <person name="Gervers K.A."/>
            <person name="Hundley H."/>
            <person name="Kuo A."/>
            <person name="LaButti K."/>
            <person name="Lang B.F."/>
            <person name="Lipzen A."/>
            <person name="O'Donnell K."/>
            <person name="Pangilinan J."/>
            <person name="Reynolds N."/>
            <person name="Sandor L."/>
            <person name="Smith M.W."/>
            <person name="Tsang A."/>
            <person name="Grigoriev I.V."/>
            <person name="Stajich J.E."/>
            <person name="Spatafora J.W."/>
        </authorList>
    </citation>
    <scope>NUCLEOTIDE SEQUENCE</scope>
    <source>
        <strain evidence="2">RSA 2281</strain>
    </source>
</reference>
<dbReference type="AlphaFoldDB" id="A0AAD5PBT1"/>
<dbReference type="Proteomes" id="UP001209540">
    <property type="component" value="Unassembled WGS sequence"/>
</dbReference>
<keyword evidence="3" id="KW-1185">Reference proteome</keyword>
<comment type="caution">
    <text evidence="2">The sequence shown here is derived from an EMBL/GenBank/DDBJ whole genome shotgun (WGS) entry which is preliminary data.</text>
</comment>
<dbReference type="PANTHER" id="PTHR13318:SF190">
    <property type="entry name" value="PARTNER OF PAIRED, ISOFORM B"/>
    <property type="match status" value="1"/>
</dbReference>
<dbReference type="SMART" id="SM00256">
    <property type="entry name" value="FBOX"/>
    <property type="match status" value="1"/>
</dbReference>
<proteinExistence type="predicted"/>
<organism evidence="2 3">
    <name type="scientific">Phascolomyces articulosus</name>
    <dbReference type="NCBI Taxonomy" id="60185"/>
    <lineage>
        <taxon>Eukaryota</taxon>
        <taxon>Fungi</taxon>
        <taxon>Fungi incertae sedis</taxon>
        <taxon>Mucoromycota</taxon>
        <taxon>Mucoromycotina</taxon>
        <taxon>Mucoromycetes</taxon>
        <taxon>Mucorales</taxon>
        <taxon>Lichtheimiaceae</taxon>
        <taxon>Phascolomyces</taxon>
    </lineage>
</organism>
<accession>A0AAD5PBT1</accession>
<dbReference type="SUPFAM" id="SSF52047">
    <property type="entry name" value="RNI-like"/>
    <property type="match status" value="1"/>
</dbReference>
<reference evidence="2" key="1">
    <citation type="journal article" date="2022" name="IScience">
        <title>Evolution of zygomycete secretomes and the origins of terrestrial fungal ecologies.</title>
        <authorList>
            <person name="Chang Y."/>
            <person name="Wang Y."/>
            <person name="Mondo S."/>
            <person name="Ahrendt S."/>
            <person name="Andreopoulos W."/>
            <person name="Barry K."/>
            <person name="Beard J."/>
            <person name="Benny G.L."/>
            <person name="Blankenship S."/>
            <person name="Bonito G."/>
            <person name="Cuomo C."/>
            <person name="Desiro A."/>
            <person name="Gervers K.A."/>
            <person name="Hundley H."/>
            <person name="Kuo A."/>
            <person name="LaButti K."/>
            <person name="Lang B.F."/>
            <person name="Lipzen A."/>
            <person name="O'Donnell K."/>
            <person name="Pangilinan J."/>
            <person name="Reynolds N."/>
            <person name="Sandor L."/>
            <person name="Smith M.E."/>
            <person name="Tsang A."/>
            <person name="Grigoriev I.V."/>
            <person name="Stajich J.E."/>
            <person name="Spatafora J.W."/>
        </authorList>
    </citation>
    <scope>NUCLEOTIDE SEQUENCE</scope>
    <source>
        <strain evidence="2">RSA 2281</strain>
    </source>
</reference>
<dbReference type="PROSITE" id="PS50181">
    <property type="entry name" value="FBOX"/>
    <property type="match status" value="1"/>
</dbReference>
<name>A0AAD5PBT1_9FUNG</name>
<dbReference type="InterPro" id="IPR032675">
    <property type="entry name" value="LRR_dom_sf"/>
</dbReference>
<dbReference type="InterPro" id="IPR036047">
    <property type="entry name" value="F-box-like_dom_sf"/>
</dbReference>
<gene>
    <name evidence="2" type="ORF">BDA99DRAFT_539899</name>
</gene>
<feature type="domain" description="F-box" evidence="1">
    <location>
        <begin position="1"/>
        <end position="47"/>
    </location>
</feature>
<dbReference type="GO" id="GO:0019005">
    <property type="term" value="C:SCF ubiquitin ligase complex"/>
    <property type="evidence" value="ECO:0007669"/>
    <property type="project" value="TreeGrafter"/>
</dbReference>
<dbReference type="EMBL" id="JAIXMP010000022">
    <property type="protein sequence ID" value="KAI9255763.1"/>
    <property type="molecule type" value="Genomic_DNA"/>
</dbReference>
<dbReference type="GO" id="GO:0031146">
    <property type="term" value="P:SCF-dependent proteasomal ubiquitin-dependent protein catabolic process"/>
    <property type="evidence" value="ECO:0007669"/>
    <property type="project" value="TreeGrafter"/>
</dbReference>
<dbReference type="Gene3D" id="3.80.10.10">
    <property type="entry name" value="Ribonuclease Inhibitor"/>
    <property type="match status" value="1"/>
</dbReference>
<dbReference type="Pfam" id="PF00646">
    <property type="entry name" value="F-box"/>
    <property type="match status" value="1"/>
</dbReference>
<evidence type="ECO:0000313" key="2">
    <source>
        <dbReference type="EMBL" id="KAI9255763.1"/>
    </source>
</evidence>
<sequence>MLLQSLPHEIIDIIIRYFSFNDRWIFSRVCRDWRSFMLNHQVMWEQLSTEDYCDDIYKNNSQRCSLIQGVSPYKKYIKKSFVKHIKLTVENGTHVSAIVDFLVNLKCSSITQADICVLVMQESSFLRLTTFCGQTLTSLSLVFRGYDHGNEQYFIPPAPDMVLRECPNLKALYYIGSIHNIRQWKPSFKKPTGFKFKCLRTLVLIIPNSNGRFEIKEILEATPNIEQLELDMKSIQSNASAFVETLRQFCPKLAILFLYVCYPYVNQIPMVAHAKKRCEQLLSQNNAVIMTNIHSNNNALLRSTAGLKTLILKDFYDDYYISTTRQLLPLLADQYHKTLRVLHVESTLLLRNSGQKLASLMFPSLQHVTLKANYGFFEGNDDTDDETEVADASTSPSSLPATETLHGLSQFISPHSTPNMSYLNLSGLKDKIELTPLTLYSTASLTSDKSISNHTTARLQELCIKSCDGIDPRQLEFFFKNKNTVDDLKERSSLKEEGQQRSQFVKLILGNLPNVSPEILSSIASIHELKHLELEYCHNVTIEDIDQFLLDNLISSRSTSPIVAGQEVNGVFIMPKIRVYIVYNDIYDPLFPKKDMVEQVLSKINLVAKEWELALVNIEGRVLASCRYNHITYRRRKVAKG</sequence>
<evidence type="ECO:0000259" key="1">
    <source>
        <dbReference type="PROSITE" id="PS50181"/>
    </source>
</evidence>
<dbReference type="SUPFAM" id="SSF81383">
    <property type="entry name" value="F-box domain"/>
    <property type="match status" value="1"/>
</dbReference>
<dbReference type="InterPro" id="IPR001810">
    <property type="entry name" value="F-box_dom"/>
</dbReference>
<evidence type="ECO:0000313" key="3">
    <source>
        <dbReference type="Proteomes" id="UP001209540"/>
    </source>
</evidence>
<dbReference type="PANTHER" id="PTHR13318">
    <property type="entry name" value="PARTNER OF PAIRED, ISOFORM B-RELATED"/>
    <property type="match status" value="1"/>
</dbReference>